<dbReference type="RefSeq" id="WP_132927635.1">
    <property type="nucleotide sequence ID" value="NZ_SJOI01000001.1"/>
</dbReference>
<organism evidence="3 4">
    <name type="scientific">Sodalis ligni</name>
    <dbReference type="NCBI Taxonomy" id="2697027"/>
    <lineage>
        <taxon>Bacteria</taxon>
        <taxon>Pseudomonadati</taxon>
        <taxon>Pseudomonadota</taxon>
        <taxon>Gammaproteobacteria</taxon>
        <taxon>Enterobacterales</taxon>
        <taxon>Bruguierivoracaceae</taxon>
        <taxon>Sodalis</taxon>
    </lineage>
</organism>
<dbReference type="SUPFAM" id="SSF52283">
    <property type="entry name" value="Formate/glycerate dehydrogenase catalytic domain-like"/>
    <property type="match status" value="1"/>
</dbReference>
<proteinExistence type="predicted"/>
<evidence type="ECO:0000256" key="1">
    <source>
        <dbReference type="ARBA" id="ARBA00023002"/>
    </source>
</evidence>
<name>A0A4R1NIR8_9GAMM</name>
<gene>
    <name evidence="3" type="ORF">EZJ58_5779</name>
</gene>
<reference evidence="3 4" key="1">
    <citation type="submission" date="2019-02" db="EMBL/GenBank/DDBJ databases">
        <title>Investigation of anaerobic lignin degradation for improved lignocellulosic biofuels.</title>
        <authorList>
            <person name="Deangelis K."/>
        </authorList>
    </citation>
    <scope>NUCLEOTIDE SEQUENCE [LARGE SCALE GENOMIC DNA]</scope>
    <source>
        <strain evidence="3 4">159R</strain>
    </source>
</reference>
<evidence type="ECO:0000313" key="3">
    <source>
        <dbReference type="EMBL" id="TCL07453.1"/>
    </source>
</evidence>
<dbReference type="Proteomes" id="UP000294555">
    <property type="component" value="Unassembled WGS sequence"/>
</dbReference>
<keyword evidence="1" id="KW-0560">Oxidoreductase</keyword>
<feature type="domain" description="D-isomer specific 2-hydroxyacid dehydrogenase catalytic" evidence="2">
    <location>
        <begin position="11"/>
        <end position="102"/>
    </location>
</feature>
<dbReference type="OrthoDB" id="8944553at2"/>
<protein>
    <submittedName>
        <fullName evidence="3">D-isomer specific 2-hydroxyacid dehydrogenase-like protein</fullName>
    </submittedName>
</protein>
<keyword evidence="4" id="KW-1185">Reference proteome</keyword>
<evidence type="ECO:0000259" key="2">
    <source>
        <dbReference type="Pfam" id="PF00389"/>
    </source>
</evidence>
<accession>A0A4R1NIR8</accession>
<dbReference type="AlphaFoldDB" id="A0A4R1NIR8"/>
<dbReference type="GO" id="GO:0051287">
    <property type="term" value="F:NAD binding"/>
    <property type="evidence" value="ECO:0007669"/>
    <property type="project" value="InterPro"/>
</dbReference>
<dbReference type="Gene3D" id="3.40.50.720">
    <property type="entry name" value="NAD(P)-binding Rossmann-like Domain"/>
    <property type="match status" value="1"/>
</dbReference>
<evidence type="ECO:0000313" key="4">
    <source>
        <dbReference type="Proteomes" id="UP000294555"/>
    </source>
</evidence>
<dbReference type="GO" id="GO:0016616">
    <property type="term" value="F:oxidoreductase activity, acting on the CH-OH group of donors, NAD or NADP as acceptor"/>
    <property type="evidence" value="ECO:0007669"/>
    <property type="project" value="InterPro"/>
</dbReference>
<sequence length="149" mass="15279">MSLSLPKHPILLCTPLAAAAVERLGLFFHVRQAGGSGTMDDEGFYSALAGNAAVLLTGQHCLDAGLLARLPSLKAVCVLGALHPAMDLPALTRRGIRVTRVDAGEECPGLSLGPALEAAEQLIAALGFGRDGWHPAGLVNPEVACGSCC</sequence>
<comment type="caution">
    <text evidence="3">The sequence shown here is derived from an EMBL/GenBank/DDBJ whole genome shotgun (WGS) entry which is preliminary data.</text>
</comment>
<dbReference type="InterPro" id="IPR006139">
    <property type="entry name" value="D-isomer_2_OHA_DH_cat_dom"/>
</dbReference>
<dbReference type="Pfam" id="PF00389">
    <property type="entry name" value="2-Hacid_dh"/>
    <property type="match status" value="1"/>
</dbReference>
<dbReference type="EMBL" id="SJOI01000001">
    <property type="protein sequence ID" value="TCL07453.1"/>
    <property type="molecule type" value="Genomic_DNA"/>
</dbReference>